<dbReference type="SUPFAM" id="SSF46589">
    <property type="entry name" value="tRNA-binding arm"/>
    <property type="match status" value="1"/>
</dbReference>
<dbReference type="HOGENOM" id="CLU_001493_0_2_10"/>
<dbReference type="PATRIC" id="fig|926556.3.peg.2615"/>
<comment type="catalytic activity">
    <reaction evidence="10 12">
        <text>tRNA(Val) + L-valine + ATP = L-valyl-tRNA(Val) + AMP + diphosphate</text>
        <dbReference type="Rhea" id="RHEA:10704"/>
        <dbReference type="Rhea" id="RHEA-COMP:9672"/>
        <dbReference type="Rhea" id="RHEA-COMP:9708"/>
        <dbReference type="ChEBI" id="CHEBI:30616"/>
        <dbReference type="ChEBI" id="CHEBI:33019"/>
        <dbReference type="ChEBI" id="CHEBI:57762"/>
        <dbReference type="ChEBI" id="CHEBI:78442"/>
        <dbReference type="ChEBI" id="CHEBI:78537"/>
        <dbReference type="ChEBI" id="CHEBI:456215"/>
        <dbReference type="EC" id="6.1.1.9"/>
    </reaction>
</comment>
<sequence>MSLSTKYNPAEAESKWYAFWMENKLFSSKVDYNKEPYSIVIPPPNVTGVLHMGHMLNNTIQDVLVRKARMEGKNACWVPGTDHASIATEAKVVALLKEKGIDKKSISREDFLTHAWEWKEKYGGIILEQLKKLGASCDWDRTKFTMDAGLSDAVTSVFVDLHNKGKIYRGIRMVNWDPQGKTALSDDEVIFKEVQSKLYYINYKIEGSETEYLTVATTRPETIMADVAICINPNDKRFAHLKGKKALIPLINRAIPIVEDDYVDMEFGTGCLKVTPAHDVNDYEIGLRHKLEVIDIINDDGTLNEKAQILVGEDRFIARKKIAKLLKEAGQLQKEEDYLSNVGHSERTDAVIEPKLSLQWFLKMEDITKPALKAVMDDIIQLYPPKFKNMYRSWMENVRDWCISRQLWWGHQIPAFYLPNGEYVVAKTAEEALEIANDKYNENYGLNDLTQDEDVLDTWFSSWLWPISVFDTDVFTTGKKNEELSYYYPTNDLVTAPEILFFWVARMIIAGYEYMGEKPFRNVYLTGIVRDKQGRKMSKSLGNSPDPLELIKNYGADGVRTGMLFSSPAGNDLPFDEKLVEQGRNFANKIWNAFRLIKGWEVDSNILEHHNHTAINWFESRFDQALEEIEDHFSKFRISDALMSTYKLVWDDFCSWYLEMVKPEYQKPIDLETYEKTLGYFEAIMKILHPFMPFITEELWHQVKGRDVKDALIISSWPSKGAYDVKLINDAAQVFEVVSQVRNIRASKGISPKEAFDLTINTKNKELYTSFGAILKKLANLSQMEFAEKVDGALSFVVKSDEFFIPLNEQIDVEAEKENIQKELEYTKGFLNSVTKKLSNERFVNNAPAQVVENEKKKQADAEAKIKALEESLAKLV</sequence>
<keyword evidence="9 12" id="KW-0030">Aminoacyl-tRNA synthetase</keyword>
<dbReference type="eggNOG" id="COG0525">
    <property type="taxonomic scope" value="Bacteria"/>
</dbReference>
<dbReference type="PROSITE" id="PS00178">
    <property type="entry name" value="AA_TRNA_LIGASE_I"/>
    <property type="match status" value="1"/>
</dbReference>
<evidence type="ECO:0000256" key="11">
    <source>
        <dbReference type="ARBA" id="ARBA00060830"/>
    </source>
</evidence>
<evidence type="ECO:0000259" key="14">
    <source>
        <dbReference type="Pfam" id="PF08264"/>
    </source>
</evidence>
<gene>
    <name evidence="12" type="primary">valS</name>
    <name evidence="16" type="ordered locus">Echvi_2480</name>
</gene>
<dbReference type="GO" id="GO:0005829">
    <property type="term" value="C:cytosol"/>
    <property type="evidence" value="ECO:0007669"/>
    <property type="project" value="TreeGrafter"/>
</dbReference>
<dbReference type="GO" id="GO:0006438">
    <property type="term" value="P:valyl-tRNA aminoacylation"/>
    <property type="evidence" value="ECO:0007669"/>
    <property type="project" value="UniProtKB-UniRule"/>
</dbReference>
<evidence type="ECO:0000256" key="10">
    <source>
        <dbReference type="ARBA" id="ARBA00047552"/>
    </source>
</evidence>
<dbReference type="InterPro" id="IPR001412">
    <property type="entry name" value="aa-tRNA-synth_I_CS"/>
</dbReference>
<dbReference type="PANTHER" id="PTHR11946:SF109">
    <property type="entry name" value="VALINE--TRNA LIGASE"/>
    <property type="match status" value="1"/>
</dbReference>
<organism evidence="16 17">
    <name type="scientific">Echinicola vietnamensis (strain DSM 17526 / LMG 23754 / KMM 6221)</name>
    <dbReference type="NCBI Taxonomy" id="926556"/>
    <lineage>
        <taxon>Bacteria</taxon>
        <taxon>Pseudomonadati</taxon>
        <taxon>Bacteroidota</taxon>
        <taxon>Cytophagia</taxon>
        <taxon>Cytophagales</taxon>
        <taxon>Cyclobacteriaceae</taxon>
        <taxon>Echinicola</taxon>
    </lineage>
</organism>
<feature type="short sequence motif" description="'HIGH' region" evidence="12">
    <location>
        <begin position="44"/>
        <end position="54"/>
    </location>
</feature>
<dbReference type="Gene3D" id="2.170.220.10">
    <property type="match status" value="1"/>
</dbReference>
<dbReference type="InterPro" id="IPR002300">
    <property type="entry name" value="aa-tRNA-synth_Ia"/>
</dbReference>
<dbReference type="FunFam" id="3.90.740.10:FF:000010">
    <property type="entry name" value="Valine--tRNA ligase"/>
    <property type="match status" value="1"/>
</dbReference>
<keyword evidence="3 12" id="KW-0963">Cytoplasm</keyword>
<name>L0FZJ4_ECHVK</name>
<comment type="domain">
    <text evidence="12">ValRS has two distinct active sites: one for aminoacylation and one for editing. The misactivated threonine is translocated from the active site to the editing site.</text>
</comment>
<comment type="function">
    <text evidence="12">Catalyzes the attachment of valine to tRNA(Val). As ValRS can inadvertently accommodate and process structurally similar amino acids such as threonine, to avoid such errors, it has a 'posttransfer' editing activity that hydrolyzes mischarged Thr-tRNA(Val) in a tRNA-dependent manner.</text>
</comment>
<dbReference type="InterPro" id="IPR037118">
    <property type="entry name" value="Val-tRNA_synth_C_sf"/>
</dbReference>
<evidence type="ECO:0000313" key="17">
    <source>
        <dbReference type="Proteomes" id="UP000010796"/>
    </source>
</evidence>
<dbReference type="GO" id="GO:0004832">
    <property type="term" value="F:valine-tRNA ligase activity"/>
    <property type="evidence" value="ECO:0007669"/>
    <property type="project" value="UniProtKB-UniRule"/>
</dbReference>
<dbReference type="HAMAP" id="MF_02004">
    <property type="entry name" value="Val_tRNA_synth_type1"/>
    <property type="match status" value="1"/>
</dbReference>
<dbReference type="Gene3D" id="3.40.50.620">
    <property type="entry name" value="HUPs"/>
    <property type="match status" value="2"/>
</dbReference>
<dbReference type="InterPro" id="IPR014729">
    <property type="entry name" value="Rossmann-like_a/b/a_fold"/>
</dbReference>
<dbReference type="CDD" id="cd00817">
    <property type="entry name" value="ValRS_core"/>
    <property type="match status" value="1"/>
</dbReference>
<dbReference type="GO" id="GO:0005524">
    <property type="term" value="F:ATP binding"/>
    <property type="evidence" value="ECO:0007669"/>
    <property type="project" value="UniProtKB-UniRule"/>
</dbReference>
<dbReference type="InterPro" id="IPR019499">
    <property type="entry name" value="Val-tRNA_synth_tRNA-bd"/>
</dbReference>
<feature type="domain" description="Aminoacyl-tRNA synthetase class Ia" evidence="13">
    <location>
        <begin position="15"/>
        <end position="574"/>
    </location>
</feature>
<evidence type="ECO:0000256" key="9">
    <source>
        <dbReference type="ARBA" id="ARBA00023146"/>
    </source>
</evidence>
<evidence type="ECO:0000256" key="4">
    <source>
        <dbReference type="ARBA" id="ARBA00022598"/>
    </source>
</evidence>
<dbReference type="Pfam" id="PF08264">
    <property type="entry name" value="Anticodon_1"/>
    <property type="match status" value="1"/>
</dbReference>
<dbReference type="GO" id="GO:0002161">
    <property type="term" value="F:aminoacyl-tRNA deacylase activity"/>
    <property type="evidence" value="ECO:0007669"/>
    <property type="project" value="InterPro"/>
</dbReference>
<keyword evidence="17" id="KW-1185">Reference proteome</keyword>
<evidence type="ECO:0000313" key="16">
    <source>
        <dbReference type="EMBL" id="AGA78727.1"/>
    </source>
</evidence>
<dbReference type="EMBL" id="CP003346">
    <property type="protein sequence ID" value="AGA78727.1"/>
    <property type="molecule type" value="Genomic_DNA"/>
</dbReference>
<dbReference type="Proteomes" id="UP000010796">
    <property type="component" value="Chromosome"/>
</dbReference>
<accession>L0FZJ4</accession>
<comment type="similarity">
    <text evidence="11 12">Belongs to the class-I aminoacyl-tRNA synthetase family. ValS type 1 subfamily.</text>
</comment>
<feature type="domain" description="Methionyl/Valyl/Leucyl/Isoleucyl-tRNA synthetase anticodon-binding" evidence="14">
    <location>
        <begin position="617"/>
        <end position="755"/>
    </location>
</feature>
<dbReference type="FunFam" id="3.40.50.620:FF:000032">
    <property type="entry name" value="Valine--tRNA ligase"/>
    <property type="match status" value="1"/>
</dbReference>
<dbReference type="InterPro" id="IPR033705">
    <property type="entry name" value="Anticodon_Ia_Val"/>
</dbReference>
<evidence type="ECO:0000256" key="3">
    <source>
        <dbReference type="ARBA" id="ARBA00022490"/>
    </source>
</evidence>
<dbReference type="NCBIfam" id="NF004349">
    <property type="entry name" value="PRK05729.1"/>
    <property type="match status" value="1"/>
</dbReference>
<dbReference type="SUPFAM" id="SSF52374">
    <property type="entry name" value="Nucleotidylyl transferase"/>
    <property type="match status" value="1"/>
</dbReference>
<feature type="short sequence motif" description="'KMSKS' region" evidence="12">
    <location>
        <begin position="536"/>
        <end position="540"/>
    </location>
</feature>
<comment type="subcellular location">
    <subcellularLocation>
        <location evidence="1 12">Cytoplasm</location>
    </subcellularLocation>
</comment>
<evidence type="ECO:0000256" key="7">
    <source>
        <dbReference type="ARBA" id="ARBA00022917"/>
    </source>
</evidence>
<dbReference type="EC" id="6.1.1.9" evidence="12"/>
<dbReference type="FunFam" id="1.10.287.380:FF:000001">
    <property type="entry name" value="Valine--tRNA ligase"/>
    <property type="match status" value="1"/>
</dbReference>
<feature type="binding site" evidence="12">
    <location>
        <position position="539"/>
    </location>
    <ligand>
        <name>ATP</name>
        <dbReference type="ChEBI" id="CHEBI:30616"/>
    </ligand>
</feature>
<dbReference type="SUPFAM" id="SSF47323">
    <property type="entry name" value="Anticodon-binding domain of a subclass of class I aminoacyl-tRNA synthetases"/>
    <property type="match status" value="1"/>
</dbReference>
<dbReference type="InterPro" id="IPR013155">
    <property type="entry name" value="M/V/L/I-tRNA-synth_anticd-bd"/>
</dbReference>
<evidence type="ECO:0000256" key="2">
    <source>
        <dbReference type="ARBA" id="ARBA00011245"/>
    </source>
</evidence>
<dbReference type="InterPro" id="IPR010978">
    <property type="entry name" value="tRNA-bd_arm"/>
</dbReference>
<keyword evidence="8 12" id="KW-0175">Coiled coil</keyword>
<dbReference type="InterPro" id="IPR009008">
    <property type="entry name" value="Val/Leu/Ile-tRNA-synth_edit"/>
</dbReference>
<reference evidence="17" key="1">
    <citation type="submission" date="2012-02" db="EMBL/GenBank/DDBJ databases">
        <title>The complete genome of Echinicola vietnamensis DSM 17526.</title>
        <authorList>
            <person name="Lucas S."/>
            <person name="Copeland A."/>
            <person name="Lapidus A."/>
            <person name="Glavina del Rio T."/>
            <person name="Dalin E."/>
            <person name="Tice H."/>
            <person name="Bruce D."/>
            <person name="Goodwin L."/>
            <person name="Pitluck S."/>
            <person name="Peters L."/>
            <person name="Ovchinnikova G."/>
            <person name="Teshima H."/>
            <person name="Kyrpides N."/>
            <person name="Mavromatis K."/>
            <person name="Ivanova N."/>
            <person name="Brettin T."/>
            <person name="Detter J.C."/>
            <person name="Han C."/>
            <person name="Larimer F."/>
            <person name="Land M."/>
            <person name="Hauser L."/>
            <person name="Markowitz V."/>
            <person name="Cheng J.-F."/>
            <person name="Hugenholtz P."/>
            <person name="Woyke T."/>
            <person name="Wu D."/>
            <person name="Brambilla E."/>
            <person name="Klenk H.-P."/>
            <person name="Eisen J.A."/>
        </authorList>
    </citation>
    <scope>NUCLEOTIDE SEQUENCE [LARGE SCALE GENOMIC DNA]</scope>
    <source>
        <strain evidence="17">DSM 17526 / LMG 23754 / KMM 6221</strain>
    </source>
</reference>
<evidence type="ECO:0000256" key="8">
    <source>
        <dbReference type="ARBA" id="ARBA00023054"/>
    </source>
</evidence>
<dbReference type="AlphaFoldDB" id="L0FZJ4"/>
<dbReference type="PANTHER" id="PTHR11946">
    <property type="entry name" value="VALYL-TRNA SYNTHETASES"/>
    <property type="match status" value="1"/>
</dbReference>
<evidence type="ECO:0000256" key="1">
    <source>
        <dbReference type="ARBA" id="ARBA00004496"/>
    </source>
</evidence>
<dbReference type="Pfam" id="PF00133">
    <property type="entry name" value="tRNA-synt_1"/>
    <property type="match status" value="1"/>
</dbReference>
<dbReference type="Pfam" id="PF10458">
    <property type="entry name" value="Val_tRNA-synt_C"/>
    <property type="match status" value="1"/>
</dbReference>
<dbReference type="SUPFAM" id="SSF50677">
    <property type="entry name" value="ValRS/IleRS/LeuRS editing domain"/>
    <property type="match status" value="1"/>
</dbReference>
<dbReference type="RefSeq" id="WP_015266283.1">
    <property type="nucleotide sequence ID" value="NC_019904.1"/>
</dbReference>
<dbReference type="OrthoDB" id="9810365at2"/>
<comment type="domain">
    <text evidence="12">The C-terminal coiled-coil domain is crucial for aminoacylation activity.</text>
</comment>
<dbReference type="CDD" id="cd07962">
    <property type="entry name" value="Anticodon_Ia_Val"/>
    <property type="match status" value="1"/>
</dbReference>
<dbReference type="KEGG" id="evi:Echvi_2480"/>
<evidence type="ECO:0000256" key="6">
    <source>
        <dbReference type="ARBA" id="ARBA00022840"/>
    </source>
</evidence>
<evidence type="ECO:0000259" key="13">
    <source>
        <dbReference type="Pfam" id="PF00133"/>
    </source>
</evidence>
<dbReference type="InterPro" id="IPR009080">
    <property type="entry name" value="tRNAsynth_Ia_anticodon-bd"/>
</dbReference>
<dbReference type="Gene3D" id="1.10.730.10">
    <property type="entry name" value="Isoleucyl-tRNA Synthetase, Domain 1"/>
    <property type="match status" value="1"/>
</dbReference>
<dbReference type="STRING" id="926556.Echvi_2480"/>
<protein>
    <recommendedName>
        <fullName evidence="12">Valine--tRNA ligase</fullName>
        <ecNumber evidence="12">6.1.1.9</ecNumber>
    </recommendedName>
    <alternativeName>
        <fullName evidence="12">Valyl-tRNA synthetase</fullName>
        <shortName evidence="12">ValRS</shortName>
    </alternativeName>
</protein>
<dbReference type="NCBIfam" id="TIGR00422">
    <property type="entry name" value="valS"/>
    <property type="match status" value="1"/>
</dbReference>
<dbReference type="Gene3D" id="3.90.740.10">
    <property type="entry name" value="Valyl/Leucyl/Isoleucyl-tRNA synthetase, editing domain"/>
    <property type="match status" value="1"/>
</dbReference>
<evidence type="ECO:0000259" key="15">
    <source>
        <dbReference type="Pfam" id="PF10458"/>
    </source>
</evidence>
<keyword evidence="6 12" id="KW-0067">ATP-binding</keyword>
<keyword evidence="5 12" id="KW-0547">Nucleotide-binding</keyword>
<dbReference type="InterPro" id="IPR002303">
    <property type="entry name" value="Valyl-tRNA_ligase"/>
</dbReference>
<dbReference type="Gene3D" id="1.10.287.380">
    <property type="entry name" value="Valyl-tRNA synthetase, C-terminal domain"/>
    <property type="match status" value="1"/>
</dbReference>
<dbReference type="PRINTS" id="PR00986">
    <property type="entry name" value="TRNASYNTHVAL"/>
</dbReference>
<keyword evidence="7 12" id="KW-0648">Protein biosynthesis</keyword>
<evidence type="ECO:0000256" key="12">
    <source>
        <dbReference type="HAMAP-Rule" id="MF_02004"/>
    </source>
</evidence>
<keyword evidence="4 12" id="KW-0436">Ligase</keyword>
<feature type="domain" description="Valyl-tRNA synthetase tRNA-binding arm" evidence="15">
    <location>
        <begin position="812"/>
        <end position="876"/>
    </location>
</feature>
<evidence type="ECO:0000256" key="5">
    <source>
        <dbReference type="ARBA" id="ARBA00022741"/>
    </source>
</evidence>
<proteinExistence type="inferred from homology"/>
<comment type="subunit">
    <text evidence="2 12">Monomer.</text>
</comment>